<reference evidence="8 9" key="1">
    <citation type="journal article" date="2022" name="Nat. Plants">
        <title>Genomes of leafy and leafless Platanthera orchids illuminate the evolution of mycoheterotrophy.</title>
        <authorList>
            <person name="Li M.H."/>
            <person name="Liu K.W."/>
            <person name="Li Z."/>
            <person name="Lu H.C."/>
            <person name="Ye Q.L."/>
            <person name="Zhang D."/>
            <person name="Wang J.Y."/>
            <person name="Li Y.F."/>
            <person name="Zhong Z.M."/>
            <person name="Liu X."/>
            <person name="Yu X."/>
            <person name="Liu D.K."/>
            <person name="Tu X.D."/>
            <person name="Liu B."/>
            <person name="Hao Y."/>
            <person name="Liao X.Y."/>
            <person name="Jiang Y.T."/>
            <person name="Sun W.H."/>
            <person name="Chen J."/>
            <person name="Chen Y.Q."/>
            <person name="Ai Y."/>
            <person name="Zhai J.W."/>
            <person name="Wu S.S."/>
            <person name="Zhou Z."/>
            <person name="Hsiao Y.Y."/>
            <person name="Wu W.L."/>
            <person name="Chen Y.Y."/>
            <person name="Lin Y.F."/>
            <person name="Hsu J.L."/>
            <person name="Li C.Y."/>
            <person name="Wang Z.W."/>
            <person name="Zhao X."/>
            <person name="Zhong W.Y."/>
            <person name="Ma X.K."/>
            <person name="Ma L."/>
            <person name="Huang J."/>
            <person name="Chen G.Z."/>
            <person name="Huang M.Z."/>
            <person name="Huang L."/>
            <person name="Peng D.H."/>
            <person name="Luo Y.B."/>
            <person name="Zou S.Q."/>
            <person name="Chen S.P."/>
            <person name="Lan S."/>
            <person name="Tsai W.C."/>
            <person name="Van de Peer Y."/>
            <person name="Liu Z.J."/>
        </authorList>
    </citation>
    <scope>NUCLEOTIDE SEQUENCE [LARGE SCALE GENOMIC DNA]</scope>
    <source>
        <strain evidence="8">Lor287</strain>
    </source>
</reference>
<dbReference type="Proteomes" id="UP001418222">
    <property type="component" value="Unassembled WGS sequence"/>
</dbReference>
<proteinExistence type="predicted"/>
<keyword evidence="4 6" id="KW-1133">Transmembrane helix</keyword>
<accession>A0AAP0AXX6</accession>
<evidence type="ECO:0000256" key="3">
    <source>
        <dbReference type="ARBA" id="ARBA00022824"/>
    </source>
</evidence>
<dbReference type="PROSITE" id="PS50845">
    <property type="entry name" value="RETICULON"/>
    <property type="match status" value="1"/>
</dbReference>
<dbReference type="InterPro" id="IPR003388">
    <property type="entry name" value="Reticulon"/>
</dbReference>
<dbReference type="Pfam" id="PF02453">
    <property type="entry name" value="Reticulon"/>
    <property type="match status" value="1"/>
</dbReference>
<evidence type="ECO:0000256" key="6">
    <source>
        <dbReference type="RuleBase" id="RU363132"/>
    </source>
</evidence>
<dbReference type="PANTHER" id="PTHR10994">
    <property type="entry name" value="RETICULON"/>
    <property type="match status" value="1"/>
</dbReference>
<feature type="transmembrane region" description="Helical" evidence="6">
    <location>
        <begin position="168"/>
        <end position="195"/>
    </location>
</feature>
<keyword evidence="2 6" id="KW-0812">Transmembrane</keyword>
<feature type="domain" description="Reticulon" evidence="7">
    <location>
        <begin position="63"/>
        <end position="249"/>
    </location>
</feature>
<comment type="subcellular location">
    <subcellularLocation>
        <location evidence="1 6">Endoplasmic reticulum membrane</location>
        <topology evidence="1 6">Multi-pass membrane protein</topology>
    </subcellularLocation>
</comment>
<protein>
    <recommendedName>
        <fullName evidence="6">Reticulon-like protein</fullName>
    </recommendedName>
</protein>
<evidence type="ECO:0000256" key="2">
    <source>
        <dbReference type="ARBA" id="ARBA00022692"/>
    </source>
</evidence>
<evidence type="ECO:0000256" key="4">
    <source>
        <dbReference type="ARBA" id="ARBA00022989"/>
    </source>
</evidence>
<keyword evidence="3 6" id="KW-0256">Endoplasmic reticulum</keyword>
<evidence type="ECO:0000256" key="1">
    <source>
        <dbReference type="ARBA" id="ARBA00004477"/>
    </source>
</evidence>
<sequence length="249" mass="27672">MHHKENTAGNMLDNLIETISDAVPKNKAGKFFEDGNPAFSRNNMDKLFGRQNSVHQVFGGGKSADLLLWRNKKISSSVLAGATLIWAFFEWLDYHLLCILCLALIVGMVVQFSWSNASSMMSRSQSDIPRLVLPKELFVNVAVSVGGQVNQFLGFIQDVAIGRDLKQFAMVVLGLLAAALIGSWFNLLTVIYVGFVAAHTLPVLYEKYEDQVDDFMYSLFGQIQSQYRKLDSGLLSKIPKGNLKSKKAD</sequence>
<feature type="transmembrane region" description="Helical" evidence="6">
    <location>
        <begin position="96"/>
        <end position="117"/>
    </location>
</feature>
<gene>
    <name evidence="8" type="primary">RTNLB8</name>
    <name evidence="8" type="ORF">KSP39_PZI021248</name>
</gene>
<comment type="caution">
    <text evidence="8">The sequence shown here is derived from an EMBL/GenBank/DDBJ whole genome shotgun (WGS) entry which is preliminary data.</text>
</comment>
<evidence type="ECO:0000313" key="9">
    <source>
        <dbReference type="Proteomes" id="UP001418222"/>
    </source>
</evidence>
<evidence type="ECO:0000259" key="7">
    <source>
        <dbReference type="PROSITE" id="PS50845"/>
    </source>
</evidence>
<dbReference type="InterPro" id="IPR045064">
    <property type="entry name" value="Reticulon-like"/>
</dbReference>
<name>A0AAP0AXX6_9ASPA</name>
<organism evidence="8 9">
    <name type="scientific">Platanthera zijinensis</name>
    <dbReference type="NCBI Taxonomy" id="2320716"/>
    <lineage>
        <taxon>Eukaryota</taxon>
        <taxon>Viridiplantae</taxon>
        <taxon>Streptophyta</taxon>
        <taxon>Embryophyta</taxon>
        <taxon>Tracheophyta</taxon>
        <taxon>Spermatophyta</taxon>
        <taxon>Magnoliopsida</taxon>
        <taxon>Liliopsida</taxon>
        <taxon>Asparagales</taxon>
        <taxon>Orchidaceae</taxon>
        <taxon>Orchidoideae</taxon>
        <taxon>Orchideae</taxon>
        <taxon>Orchidinae</taxon>
        <taxon>Platanthera</taxon>
    </lineage>
</organism>
<evidence type="ECO:0000313" key="8">
    <source>
        <dbReference type="EMBL" id="KAK8918922.1"/>
    </source>
</evidence>
<dbReference type="AlphaFoldDB" id="A0AAP0AXX6"/>
<dbReference type="GO" id="GO:0005789">
    <property type="term" value="C:endoplasmic reticulum membrane"/>
    <property type="evidence" value="ECO:0007669"/>
    <property type="project" value="UniProtKB-SubCell"/>
</dbReference>
<dbReference type="PANTHER" id="PTHR10994:SF62">
    <property type="entry name" value="RETICULON-LIKE PROTEIN B8"/>
    <property type="match status" value="1"/>
</dbReference>
<dbReference type="EMBL" id="JBBWWQ010000019">
    <property type="protein sequence ID" value="KAK8918922.1"/>
    <property type="molecule type" value="Genomic_DNA"/>
</dbReference>
<dbReference type="GO" id="GO:0009617">
    <property type="term" value="P:response to bacterium"/>
    <property type="evidence" value="ECO:0007669"/>
    <property type="project" value="InterPro"/>
</dbReference>
<keyword evidence="9" id="KW-1185">Reference proteome</keyword>
<evidence type="ECO:0000256" key="5">
    <source>
        <dbReference type="ARBA" id="ARBA00023136"/>
    </source>
</evidence>
<keyword evidence="5 6" id="KW-0472">Membrane</keyword>